<name>A0A6A4X6Q5_AMPAM</name>
<evidence type="ECO:0000256" key="2">
    <source>
        <dbReference type="SAM" id="MobiDB-lite"/>
    </source>
</evidence>
<feature type="region of interest" description="Disordered" evidence="2">
    <location>
        <begin position="119"/>
        <end position="174"/>
    </location>
</feature>
<organism evidence="5 6">
    <name type="scientific">Amphibalanus amphitrite</name>
    <name type="common">Striped barnacle</name>
    <name type="synonym">Balanus amphitrite</name>
    <dbReference type="NCBI Taxonomy" id="1232801"/>
    <lineage>
        <taxon>Eukaryota</taxon>
        <taxon>Metazoa</taxon>
        <taxon>Ecdysozoa</taxon>
        <taxon>Arthropoda</taxon>
        <taxon>Crustacea</taxon>
        <taxon>Multicrustacea</taxon>
        <taxon>Cirripedia</taxon>
        <taxon>Thoracica</taxon>
        <taxon>Thoracicalcarea</taxon>
        <taxon>Balanomorpha</taxon>
        <taxon>Balanoidea</taxon>
        <taxon>Balanidae</taxon>
        <taxon>Amphibalaninae</taxon>
        <taxon>Amphibalanus</taxon>
    </lineage>
</organism>
<keyword evidence="3" id="KW-1133">Transmembrane helix</keyword>
<protein>
    <recommendedName>
        <fullName evidence="4">Pleckstrin homology domain-containing protein</fullName>
    </recommendedName>
</protein>
<comment type="caution">
    <text evidence="5">The sequence shown here is derived from an EMBL/GenBank/DDBJ whole genome shotgun (WGS) entry which is preliminary data.</text>
</comment>
<dbReference type="Pfam" id="PF25541">
    <property type="entry name" value="TBCA_PH"/>
    <property type="match status" value="1"/>
</dbReference>
<evidence type="ECO:0000259" key="4">
    <source>
        <dbReference type="Pfam" id="PF25541"/>
    </source>
</evidence>
<proteinExistence type="predicted"/>
<dbReference type="AlphaFoldDB" id="A0A6A4X6Q5"/>
<evidence type="ECO:0000313" key="6">
    <source>
        <dbReference type="Proteomes" id="UP000440578"/>
    </source>
</evidence>
<keyword evidence="3" id="KW-0812">Transmembrane</keyword>
<dbReference type="OrthoDB" id="43122at2759"/>
<sequence length="267" mass="28680">MTCPLLQNGEAGFISDLKAGDLLGRTNEELVLLLIQLRRQAAAAAAARDRVSRQLDRAVAEAGGSGRQTEQTERLRAQMARLDSQANIIKDILLILLQHQLTRPLITLVDNMLKLSSLRGSRGGPGGGAGGPPPPGETSEPPAATLAPPSGQNGDSQDRPPVTGEEGPVRDSERLLQRQRALQDELTRVKAVLSSSAKTLDETAADNSRLEREMLSLRQRLQAALKATNHGSSYSNEVRSAPWPWTWVVCSSGVVISGFVLLCVWAV</sequence>
<dbReference type="InterPro" id="IPR057971">
    <property type="entry name" value="PKHA4-7_TBCA"/>
</dbReference>
<keyword evidence="1" id="KW-0175">Coiled coil</keyword>
<keyword evidence="6" id="KW-1185">Reference proteome</keyword>
<evidence type="ECO:0000313" key="5">
    <source>
        <dbReference type="EMBL" id="KAF0311800.1"/>
    </source>
</evidence>
<feature type="coiled-coil region" evidence="1">
    <location>
        <begin position="200"/>
        <end position="227"/>
    </location>
</feature>
<reference evidence="5 6" key="1">
    <citation type="submission" date="2019-07" db="EMBL/GenBank/DDBJ databases">
        <title>Draft genome assembly of a fouling barnacle, Amphibalanus amphitrite (Darwin, 1854): The first reference genome for Thecostraca.</title>
        <authorList>
            <person name="Kim W."/>
        </authorList>
    </citation>
    <scope>NUCLEOTIDE SEQUENCE [LARGE SCALE GENOMIC DNA]</scope>
    <source>
        <strain evidence="5">SNU_AA5</strain>
        <tissue evidence="5">Soma without cirri and trophi</tissue>
    </source>
</reference>
<feature type="domain" description="Pleckstrin homology" evidence="4">
    <location>
        <begin position="171"/>
        <end position="239"/>
    </location>
</feature>
<accession>A0A6A4X6Q5</accession>
<evidence type="ECO:0000256" key="1">
    <source>
        <dbReference type="SAM" id="Coils"/>
    </source>
</evidence>
<dbReference type="EMBL" id="VIIS01000216">
    <property type="protein sequence ID" value="KAF0311800.1"/>
    <property type="molecule type" value="Genomic_DNA"/>
</dbReference>
<gene>
    <name evidence="5" type="ORF">FJT64_017433</name>
</gene>
<evidence type="ECO:0000256" key="3">
    <source>
        <dbReference type="SAM" id="Phobius"/>
    </source>
</evidence>
<feature type="transmembrane region" description="Helical" evidence="3">
    <location>
        <begin position="245"/>
        <end position="266"/>
    </location>
</feature>
<keyword evidence="3" id="KW-0472">Membrane</keyword>
<feature type="compositionally biased region" description="Gly residues" evidence="2">
    <location>
        <begin position="121"/>
        <end position="130"/>
    </location>
</feature>
<dbReference type="Proteomes" id="UP000440578">
    <property type="component" value="Unassembled WGS sequence"/>
</dbReference>